<evidence type="ECO:0000313" key="1">
    <source>
        <dbReference type="EMBL" id="MBP2455136.1"/>
    </source>
</evidence>
<comment type="caution">
    <text evidence="1">The sequence shown here is derived from an EMBL/GenBank/DDBJ whole genome shotgun (WGS) entry which is preliminary data.</text>
</comment>
<reference evidence="1 2" key="1">
    <citation type="submission" date="2021-03" db="EMBL/GenBank/DDBJ databases">
        <title>Sequencing the genomes of 1000 actinobacteria strains.</title>
        <authorList>
            <person name="Klenk H.-P."/>
        </authorList>
    </citation>
    <scope>NUCLEOTIDE SEQUENCE [LARGE SCALE GENOMIC DNA]</scope>
    <source>
        <strain evidence="1 2">DSM 46713</strain>
    </source>
</reference>
<sequence length="93" mass="10363">MSSASDQLQSIADELRDGLRRLASHADRVVEGSWRGEAASVFANEWHEFRETAQSIVEDADVIASLVALSVNHYVDEDESSAEMLRATWSRQV</sequence>
<dbReference type="InterPro" id="IPR010310">
    <property type="entry name" value="T7SS_ESAT-6-like"/>
</dbReference>
<proteinExistence type="predicted"/>
<dbReference type="InterPro" id="IPR036689">
    <property type="entry name" value="ESAT-6-like_sf"/>
</dbReference>
<organism evidence="1 2">
    <name type="scientific">Mycolicibacterium lutetiense</name>
    <dbReference type="NCBI Taxonomy" id="1641992"/>
    <lineage>
        <taxon>Bacteria</taxon>
        <taxon>Bacillati</taxon>
        <taxon>Actinomycetota</taxon>
        <taxon>Actinomycetes</taxon>
        <taxon>Mycobacteriales</taxon>
        <taxon>Mycobacteriaceae</taxon>
        <taxon>Mycolicibacterium</taxon>
    </lineage>
</organism>
<accession>A0ABS5A066</accession>
<dbReference type="Gene3D" id="1.10.287.1060">
    <property type="entry name" value="ESAT-6-like"/>
    <property type="match status" value="1"/>
</dbReference>
<protein>
    <submittedName>
        <fullName evidence="1">WXG100 family type VII secretion target</fullName>
    </submittedName>
</protein>
<evidence type="ECO:0000313" key="2">
    <source>
        <dbReference type="Proteomes" id="UP000694460"/>
    </source>
</evidence>
<dbReference type="SUPFAM" id="SSF140453">
    <property type="entry name" value="EsxAB dimer-like"/>
    <property type="match status" value="1"/>
</dbReference>
<dbReference type="Proteomes" id="UP000694460">
    <property type="component" value="Unassembled WGS sequence"/>
</dbReference>
<name>A0ABS5A066_9MYCO</name>
<keyword evidence="2" id="KW-1185">Reference proteome</keyword>
<dbReference type="Pfam" id="PF06013">
    <property type="entry name" value="WXG100"/>
    <property type="match status" value="1"/>
</dbReference>
<dbReference type="EMBL" id="JAGIOP010000002">
    <property type="protein sequence ID" value="MBP2455136.1"/>
    <property type="molecule type" value="Genomic_DNA"/>
</dbReference>
<gene>
    <name evidence="1" type="ORF">JOF57_005049</name>
</gene>